<feature type="transmembrane region" description="Helical" evidence="9">
    <location>
        <begin position="133"/>
        <end position="152"/>
    </location>
</feature>
<evidence type="ECO:0000256" key="4">
    <source>
        <dbReference type="ARBA" id="ARBA00022519"/>
    </source>
</evidence>
<dbReference type="InterPro" id="IPR055348">
    <property type="entry name" value="DctQ"/>
</dbReference>
<keyword evidence="6 9" id="KW-1133">Transmembrane helix</keyword>
<sequence>MSFLEGFARTIDRMNESIGATVAWLALPMVLLQFLVVLLRYVFGYGHVAMQESIVYLHAAGFMLGAAAVLLRGGHVRVDIFYAARSMRGKAMTDLFGALFFLAPMAVLILDVSLPIAIQSWSILEGSKETSGIQAVFLLKSLPVAFAALILLQGLSMAARAALVLTGQLDTHLSPAARKEEAVQ</sequence>
<comment type="similarity">
    <text evidence="8 9">Belongs to the TRAP transporter small permease family.</text>
</comment>
<dbReference type="AlphaFoldDB" id="A0A9J6PDV4"/>
<dbReference type="GO" id="GO:0005886">
    <property type="term" value="C:plasma membrane"/>
    <property type="evidence" value="ECO:0007669"/>
    <property type="project" value="UniProtKB-SubCell"/>
</dbReference>
<dbReference type="EMBL" id="JAMZFT010000001">
    <property type="protein sequence ID" value="MCP1334799.1"/>
    <property type="molecule type" value="Genomic_DNA"/>
</dbReference>
<comment type="subcellular location">
    <subcellularLocation>
        <location evidence="1 9">Cell inner membrane</location>
        <topology evidence="1 9">Multi-pass membrane protein</topology>
    </subcellularLocation>
</comment>
<evidence type="ECO:0000256" key="8">
    <source>
        <dbReference type="ARBA" id="ARBA00038436"/>
    </source>
</evidence>
<dbReference type="Pfam" id="PF04290">
    <property type="entry name" value="DctQ"/>
    <property type="match status" value="1"/>
</dbReference>
<comment type="function">
    <text evidence="9">Part of the tripartite ATP-independent periplasmic (TRAP) transport system.</text>
</comment>
<evidence type="ECO:0000256" key="2">
    <source>
        <dbReference type="ARBA" id="ARBA00022448"/>
    </source>
</evidence>
<feature type="transmembrane region" description="Helical" evidence="9">
    <location>
        <begin position="21"/>
        <end position="43"/>
    </location>
</feature>
<feature type="transmembrane region" description="Helical" evidence="9">
    <location>
        <begin position="55"/>
        <end position="74"/>
    </location>
</feature>
<reference evidence="11" key="1">
    <citation type="submission" date="2022-06" db="EMBL/GenBank/DDBJ databases">
        <title>Isolation and Genomics of Futiania mangrovii gen. nov., sp. nov., a Rare and Metabolically-versatile member in the Class Alphaproteobacteria.</title>
        <authorList>
            <person name="Liu L."/>
            <person name="Huang W.-C."/>
            <person name="Pan J."/>
            <person name="Li J."/>
            <person name="Huang Y."/>
            <person name="Du H."/>
            <person name="Liu Y."/>
            <person name="Li M."/>
        </authorList>
    </citation>
    <scope>NUCLEOTIDE SEQUENCE</scope>
    <source>
        <strain evidence="11">FT118</strain>
    </source>
</reference>
<dbReference type="PANTHER" id="PTHR35011:SF4">
    <property type="entry name" value="SLL1102 PROTEIN"/>
    <property type="match status" value="1"/>
</dbReference>
<gene>
    <name evidence="11" type="ORF">NJQ99_00070</name>
</gene>
<evidence type="ECO:0000259" key="10">
    <source>
        <dbReference type="Pfam" id="PF04290"/>
    </source>
</evidence>
<keyword evidence="4 9" id="KW-0997">Cell inner membrane</keyword>
<evidence type="ECO:0000256" key="1">
    <source>
        <dbReference type="ARBA" id="ARBA00004429"/>
    </source>
</evidence>
<keyword evidence="3" id="KW-1003">Cell membrane</keyword>
<keyword evidence="7 9" id="KW-0472">Membrane</keyword>
<proteinExistence type="inferred from homology"/>
<keyword evidence="12" id="KW-1185">Reference proteome</keyword>
<dbReference type="InterPro" id="IPR007387">
    <property type="entry name" value="TRAP_DctQ"/>
</dbReference>
<dbReference type="Proteomes" id="UP001055804">
    <property type="component" value="Unassembled WGS sequence"/>
</dbReference>
<name>A0A9J6PDV4_9PROT</name>
<dbReference type="PANTHER" id="PTHR35011">
    <property type="entry name" value="2,3-DIKETO-L-GULONATE TRAP TRANSPORTER SMALL PERMEASE PROTEIN YIAM"/>
    <property type="match status" value="1"/>
</dbReference>
<organism evidence="11 12">
    <name type="scientific">Futiania mangrovi</name>
    <dbReference type="NCBI Taxonomy" id="2959716"/>
    <lineage>
        <taxon>Bacteria</taxon>
        <taxon>Pseudomonadati</taxon>
        <taxon>Pseudomonadota</taxon>
        <taxon>Alphaproteobacteria</taxon>
        <taxon>Futianiales</taxon>
        <taxon>Futianiaceae</taxon>
        <taxon>Futiania</taxon>
    </lineage>
</organism>
<feature type="transmembrane region" description="Helical" evidence="9">
    <location>
        <begin position="95"/>
        <end position="121"/>
    </location>
</feature>
<keyword evidence="2 9" id="KW-0813">Transport</keyword>
<dbReference type="GO" id="GO:0022857">
    <property type="term" value="F:transmembrane transporter activity"/>
    <property type="evidence" value="ECO:0007669"/>
    <property type="project" value="UniProtKB-UniRule"/>
</dbReference>
<protein>
    <recommendedName>
        <fullName evidence="9">TRAP transporter small permease protein</fullName>
    </recommendedName>
</protein>
<dbReference type="RefSeq" id="WP_269330768.1">
    <property type="nucleotide sequence ID" value="NZ_JAMZFT010000001.1"/>
</dbReference>
<comment type="subunit">
    <text evidence="9">The complex comprises the extracytoplasmic solute receptor protein and the two transmembrane proteins.</text>
</comment>
<evidence type="ECO:0000256" key="9">
    <source>
        <dbReference type="RuleBase" id="RU369079"/>
    </source>
</evidence>
<evidence type="ECO:0000256" key="7">
    <source>
        <dbReference type="ARBA" id="ARBA00023136"/>
    </source>
</evidence>
<evidence type="ECO:0000256" key="3">
    <source>
        <dbReference type="ARBA" id="ARBA00022475"/>
    </source>
</evidence>
<comment type="caution">
    <text evidence="11">The sequence shown here is derived from an EMBL/GenBank/DDBJ whole genome shotgun (WGS) entry which is preliminary data.</text>
</comment>
<evidence type="ECO:0000256" key="6">
    <source>
        <dbReference type="ARBA" id="ARBA00022989"/>
    </source>
</evidence>
<evidence type="ECO:0000313" key="11">
    <source>
        <dbReference type="EMBL" id="MCP1334799.1"/>
    </source>
</evidence>
<keyword evidence="5 9" id="KW-0812">Transmembrane</keyword>
<evidence type="ECO:0000313" key="12">
    <source>
        <dbReference type="Proteomes" id="UP001055804"/>
    </source>
</evidence>
<accession>A0A9J6PDV4</accession>
<feature type="domain" description="Tripartite ATP-independent periplasmic transporters DctQ component" evidence="10">
    <location>
        <begin position="29"/>
        <end position="161"/>
    </location>
</feature>
<evidence type="ECO:0000256" key="5">
    <source>
        <dbReference type="ARBA" id="ARBA00022692"/>
    </source>
</evidence>